<dbReference type="InterPro" id="IPR038107">
    <property type="entry name" value="Glycos_transf_N_sf"/>
</dbReference>
<dbReference type="EC" id="2.4.99.12" evidence="2 7"/>
<evidence type="ECO:0000256" key="7">
    <source>
        <dbReference type="RuleBase" id="RU365103"/>
    </source>
</evidence>
<dbReference type="GO" id="GO:0016740">
    <property type="term" value="F:transferase activity"/>
    <property type="evidence" value="ECO:0007669"/>
    <property type="project" value="UniProtKB-KW"/>
</dbReference>
<proteinExistence type="inferred from homology"/>
<evidence type="ECO:0000313" key="10">
    <source>
        <dbReference type="Proteomes" id="UP001203607"/>
    </source>
</evidence>
<accession>A0ABT0PUX1</accession>
<reference evidence="9 10" key="1">
    <citation type="submission" date="2022-05" db="EMBL/GenBank/DDBJ databases">
        <authorList>
            <person name="Park J.-S."/>
        </authorList>
    </citation>
    <scope>NUCLEOTIDE SEQUENCE [LARGE SCALE GENOMIC DNA]</scope>
    <source>
        <strain evidence="9 10">2012CJ35-5</strain>
    </source>
</reference>
<keyword evidence="7" id="KW-0448">Lipopolysaccharide biosynthesis</keyword>
<comment type="pathway">
    <text evidence="1 7">Bacterial outer membrane biogenesis; LPS core biosynthesis.</text>
</comment>
<dbReference type="Pfam" id="PF04413">
    <property type="entry name" value="Glycos_transf_N"/>
    <property type="match status" value="1"/>
</dbReference>
<evidence type="ECO:0000256" key="1">
    <source>
        <dbReference type="ARBA" id="ARBA00004713"/>
    </source>
</evidence>
<evidence type="ECO:0000256" key="5">
    <source>
        <dbReference type="ARBA" id="ARBA00031445"/>
    </source>
</evidence>
<keyword evidence="4 7" id="KW-0808">Transferase</keyword>
<evidence type="ECO:0000256" key="3">
    <source>
        <dbReference type="ARBA" id="ARBA00019077"/>
    </source>
</evidence>
<comment type="subcellular location">
    <subcellularLocation>
        <location evidence="7">Cell membrane</location>
    </subcellularLocation>
</comment>
<dbReference type="Proteomes" id="UP001203607">
    <property type="component" value="Unassembled WGS sequence"/>
</dbReference>
<organism evidence="9 10">
    <name type="scientific">Flagellimonas spongiicola</name>
    <dbReference type="NCBI Taxonomy" id="2942208"/>
    <lineage>
        <taxon>Bacteria</taxon>
        <taxon>Pseudomonadati</taxon>
        <taxon>Bacteroidota</taxon>
        <taxon>Flavobacteriia</taxon>
        <taxon>Flavobacteriales</taxon>
        <taxon>Flavobacteriaceae</taxon>
        <taxon>Flagellimonas</taxon>
    </lineage>
</organism>
<comment type="function">
    <text evidence="7">Involved in lipopolysaccharide (LPS) biosynthesis. Catalyzes the transfer of 3-deoxy-D-manno-octulosonate (Kdo) residue(s) from CMP-Kdo to lipid IV(A), the tetraacyldisaccharide-1,4'-bisphosphate precursor of lipid A.</text>
</comment>
<comment type="similarity">
    <text evidence="7">Belongs to the glycosyltransferase group 1 family.</text>
</comment>
<feature type="domain" description="3-deoxy-D-manno-octulosonic-acid transferase N-terminal" evidence="8">
    <location>
        <begin position="45"/>
        <end position="206"/>
    </location>
</feature>
<keyword evidence="7" id="KW-1003">Cell membrane</keyword>
<evidence type="ECO:0000256" key="4">
    <source>
        <dbReference type="ARBA" id="ARBA00022679"/>
    </source>
</evidence>
<dbReference type="PANTHER" id="PTHR42755:SF1">
    <property type="entry name" value="3-DEOXY-D-MANNO-OCTULOSONIC ACID TRANSFERASE, MITOCHONDRIAL-RELATED"/>
    <property type="match status" value="1"/>
</dbReference>
<name>A0ABT0PUX1_9FLAO</name>
<dbReference type="InterPro" id="IPR007507">
    <property type="entry name" value="Glycos_transf_N"/>
</dbReference>
<evidence type="ECO:0000256" key="6">
    <source>
        <dbReference type="ARBA" id="ARBA00049183"/>
    </source>
</evidence>
<dbReference type="InterPro" id="IPR039901">
    <property type="entry name" value="Kdotransferase"/>
</dbReference>
<protein>
    <recommendedName>
        <fullName evidence="3 7">3-deoxy-D-manno-octulosonic acid transferase</fullName>
        <shortName evidence="7">Kdo transferase</shortName>
        <ecNumber evidence="2 7">2.4.99.12</ecNumber>
    </recommendedName>
    <alternativeName>
        <fullName evidence="5 7">Lipid IV(A) 3-deoxy-D-manno-octulosonic acid transferase</fullName>
    </alternativeName>
</protein>
<evidence type="ECO:0000313" key="9">
    <source>
        <dbReference type="EMBL" id="MCL6274796.1"/>
    </source>
</evidence>
<dbReference type="PANTHER" id="PTHR42755">
    <property type="entry name" value="3-DEOXY-MANNO-OCTULOSONATE CYTIDYLYLTRANSFERASE"/>
    <property type="match status" value="1"/>
</dbReference>
<evidence type="ECO:0000259" key="8">
    <source>
        <dbReference type="Pfam" id="PF04413"/>
    </source>
</evidence>
<evidence type="ECO:0000256" key="2">
    <source>
        <dbReference type="ARBA" id="ARBA00012621"/>
    </source>
</evidence>
<dbReference type="EMBL" id="JAMFMA010000003">
    <property type="protein sequence ID" value="MCL6274796.1"/>
    <property type="molecule type" value="Genomic_DNA"/>
</dbReference>
<dbReference type="Gene3D" id="3.40.50.2000">
    <property type="entry name" value="Glycogen Phosphorylase B"/>
    <property type="match status" value="1"/>
</dbReference>
<gene>
    <name evidence="9" type="ORF">M3P19_12310</name>
</gene>
<sequence length="411" mass="46501">MRTLYNFLLKLTWWGLHVVALFSSKIDLFVKGRKETKQLLNKSNFQNDKFIWMHVASLGEFEQGLPILEKLKVAYPKRKFILTFFSPSGYEVKKNSGVANHILYLPMDTKSNVQQFLDAFPIDLAIFVKYEIWPNFLLGLKESGIPTFLVSAIFSQGQVYFKPWGGFMRKSLKAFDHFFVQDIGSKTLLQEIGFTNTTVSGDTRFDRVAKILDQHNAMDFMDGFKSEQLCCVAGSTWPEDEEILVNYINATTHNIKFVLAPHTIKPSKIDKLKASLEVPAICYSEINDNELSSYQVLIVDTIGLLTKIYSYANIAYVGGAFATGLHNTLEPAVFGVPIIIGPDYSGFKEAEDLVALKGIQTVQNKTEFKILMDKFVTDSKYRESIGEINTSYIQNNLGATDSFMKTIKKVL</sequence>
<keyword evidence="10" id="KW-1185">Reference proteome</keyword>
<comment type="catalytic activity">
    <reaction evidence="6 7">
        <text>lipid IVA (E. coli) + CMP-3-deoxy-beta-D-manno-octulosonate = alpha-Kdo-(2-&gt;6)-lipid IVA (E. coli) + CMP + H(+)</text>
        <dbReference type="Rhea" id="RHEA:28066"/>
        <dbReference type="ChEBI" id="CHEBI:15378"/>
        <dbReference type="ChEBI" id="CHEBI:58603"/>
        <dbReference type="ChEBI" id="CHEBI:60364"/>
        <dbReference type="ChEBI" id="CHEBI:60377"/>
        <dbReference type="ChEBI" id="CHEBI:85987"/>
        <dbReference type="EC" id="2.4.99.12"/>
    </reaction>
</comment>
<dbReference type="Gene3D" id="3.40.50.11720">
    <property type="entry name" value="3-Deoxy-D-manno-octulosonic-acid transferase, N-terminal domain"/>
    <property type="match status" value="1"/>
</dbReference>
<comment type="caution">
    <text evidence="9">The sequence shown here is derived from an EMBL/GenBank/DDBJ whole genome shotgun (WGS) entry which is preliminary data.</text>
</comment>
<keyword evidence="7" id="KW-0472">Membrane</keyword>